<keyword evidence="2" id="KW-1185">Reference proteome</keyword>
<dbReference type="OrthoDB" id="4093987at2759"/>
<name>G3BCV6_CANTC</name>
<protein>
    <submittedName>
        <fullName evidence="1">Uncharacterized protein</fullName>
    </submittedName>
</protein>
<organism evidence="2">
    <name type="scientific">Candida tenuis (strain ATCC 10573 / BCRC 21748 / CBS 615 / JCM 9827 / NBRC 10315 / NRRL Y-1498 / VKM Y-70)</name>
    <name type="common">Yeast</name>
    <name type="synonym">Yamadazyma tenuis</name>
    <dbReference type="NCBI Taxonomy" id="590646"/>
    <lineage>
        <taxon>Eukaryota</taxon>
        <taxon>Fungi</taxon>
        <taxon>Dikarya</taxon>
        <taxon>Ascomycota</taxon>
        <taxon>Saccharomycotina</taxon>
        <taxon>Pichiomycetes</taxon>
        <taxon>Debaryomycetaceae</taxon>
        <taxon>Yamadazyma</taxon>
    </lineage>
</organism>
<reference evidence="1 2" key="1">
    <citation type="journal article" date="2011" name="Proc. Natl. Acad. Sci. U.S.A.">
        <title>Comparative genomics of xylose-fermenting fungi for enhanced biofuel production.</title>
        <authorList>
            <person name="Wohlbach D.J."/>
            <person name="Kuo A."/>
            <person name="Sato T.K."/>
            <person name="Potts K.M."/>
            <person name="Salamov A.A."/>
            <person name="LaButti K.M."/>
            <person name="Sun H."/>
            <person name="Clum A."/>
            <person name="Pangilinan J.L."/>
            <person name="Lindquist E.A."/>
            <person name="Lucas S."/>
            <person name="Lapidus A."/>
            <person name="Jin M."/>
            <person name="Gunawan C."/>
            <person name="Balan V."/>
            <person name="Dale B.E."/>
            <person name="Jeffries T.W."/>
            <person name="Zinkel R."/>
            <person name="Barry K.W."/>
            <person name="Grigoriev I.V."/>
            <person name="Gasch A.P."/>
        </authorList>
    </citation>
    <scope>NUCLEOTIDE SEQUENCE [LARGE SCALE GENOMIC DNA]</scope>
    <source>
        <strain evidence="2">ATCC 10573 / BCRC 21748 / CBS 615 / JCM 9827 / NBRC 10315 / NRRL Y-1498 / VKM Y-70</strain>
    </source>
</reference>
<evidence type="ECO:0000313" key="1">
    <source>
        <dbReference type="EMBL" id="EGV60218.1"/>
    </source>
</evidence>
<accession>G3BCV6</accession>
<dbReference type="Proteomes" id="UP000000707">
    <property type="component" value="Unassembled WGS sequence"/>
</dbReference>
<gene>
    <name evidence="1" type="ORF">CANTEDRAFT_132053</name>
</gene>
<proteinExistence type="predicted"/>
<sequence>MNYVDTIDNELDSYTNLMESIPFTDVTPTAKFLNVYKLNYKELHKFAQSNPFPLGSNKLLKLCISLGNLFKSYQLDEEMHNQSKQQQNTINNKLGIQATGSYRQTSSSSNPFESPKHFLNSNPTTTQPLYQIKFIKNLLVILKNFDIGFTLKDNSQSSTTLNQYANSPIKLNSRQLLIEKLEINITLDTLFIFKNLLMILAKILGILRQHLIMNNELGLFNTTTTSVNSSINEQSSIFSSNSASSNSSDSFISIDEYVKILNQILGRLSNGLIEPFLKYMLTFVRGSVQSEFKTLITSL</sequence>
<dbReference type="eggNOG" id="ENOG502RPZ3">
    <property type="taxonomic scope" value="Eukaryota"/>
</dbReference>
<dbReference type="AlphaFoldDB" id="G3BCV6"/>
<dbReference type="EMBL" id="GL996528">
    <property type="protein sequence ID" value="EGV60218.1"/>
    <property type="molecule type" value="Genomic_DNA"/>
</dbReference>
<evidence type="ECO:0000313" key="2">
    <source>
        <dbReference type="Proteomes" id="UP000000707"/>
    </source>
</evidence>